<dbReference type="CDD" id="cd02204">
    <property type="entry name" value="PurL_repeat2"/>
    <property type="match status" value="1"/>
</dbReference>
<evidence type="ECO:0000259" key="10">
    <source>
        <dbReference type="Pfam" id="PF02769"/>
    </source>
</evidence>
<dbReference type="InterPro" id="IPR036921">
    <property type="entry name" value="PurM-like_N_sf"/>
</dbReference>
<dbReference type="Proteomes" id="UP000243819">
    <property type="component" value="Unassembled WGS sequence"/>
</dbReference>
<feature type="binding site" evidence="8">
    <location>
        <position position="113"/>
    </location>
    <ligand>
        <name>Mg(2+)</name>
        <dbReference type="ChEBI" id="CHEBI:18420"/>
        <label>2</label>
    </ligand>
</feature>
<dbReference type="InterPro" id="IPR010074">
    <property type="entry name" value="PRibForGlyAmidine_synth_PurL"/>
</dbReference>
<keyword evidence="3 8" id="KW-0479">Metal-binding</keyword>
<dbReference type="GO" id="GO:0000287">
    <property type="term" value="F:magnesium ion binding"/>
    <property type="evidence" value="ECO:0007669"/>
    <property type="project" value="UniProtKB-UniRule"/>
</dbReference>
<feature type="binding site" evidence="8">
    <location>
        <position position="490"/>
    </location>
    <ligand>
        <name>ATP</name>
        <dbReference type="ChEBI" id="CHEBI:30616"/>
    </ligand>
</feature>
<feature type="domain" description="PurM-like N-terminal" evidence="9">
    <location>
        <begin position="434"/>
        <end position="552"/>
    </location>
</feature>
<dbReference type="InterPro" id="IPR016188">
    <property type="entry name" value="PurM-like_N"/>
</dbReference>
<dbReference type="FunFam" id="3.30.1330.10:FF:000004">
    <property type="entry name" value="Phosphoribosylformylglycinamidine synthase subunit PurL"/>
    <property type="match status" value="1"/>
</dbReference>
<comment type="caution">
    <text evidence="8">Lacks conserved residue(s) required for the propagation of feature annotation.</text>
</comment>
<feature type="binding site" evidence="8">
    <location>
        <position position="48"/>
    </location>
    <ligand>
        <name>ATP</name>
        <dbReference type="ChEBI" id="CHEBI:30616"/>
    </ligand>
</feature>
<keyword evidence="5 8" id="KW-0658">Purine biosynthesis</keyword>
<feature type="domain" description="PurM-like N-terminal" evidence="9">
    <location>
        <begin position="70"/>
        <end position="185"/>
    </location>
</feature>
<dbReference type="NCBIfam" id="NF002290">
    <property type="entry name" value="PRK01213.1"/>
    <property type="match status" value="1"/>
</dbReference>
<sequence length="734" mass="80176">MLQNKTENYKLAGLTEEEYKKILEDLGREPNPLELSMYGVLWSEHCSYKHTKKLLKYFPTEGERVVQGPGENAGVLDGGEGLGIVFKIESHNHPSAVEPYQGAATGVGGIVRDIFSMGARPVALLNSLRFGPLDKQRNRYLMTGVVKGIGDYGNCLGIPDVGGEVYFHPCYNENPLVNAMCLGLVQIDKIKKGVAQGVGNVVMLVGATTGRDGIKGASFASANLEEDNEDKRPSVQVGDPFMEKLLLEACMELVDNPYVVGVQDLGAAGLTSSACEMAARGGSGLELDLDKVHVREKDMSAMEIMLSESQERMLYVVEPQGVEEVKKVFRKWDLEAREIGKVTDSGKIEIYYQGKLEGSIPTKSIVDGVPLRNPLREKPKYIEEKGKETPKDLELNYNEVLRKLISDENICSRKWVYSCYDYMVGNNTVLRPGDTVGAVRIQGTTKAIGLTVDCNPLYPYLEPYHGGKMVVLESYRNLVAAGFQPLGITNCLNYPNPEEPENYYVLEQSIKGIAEACRELNTPVTGGNVSLYNQGVDTKIYPTPVIGMVGLIEDYNKCVTTSFKGEGEVIYLVGEIGDSLGGSIFYKKVYGVEGGKLPNVDLIKEKKLAKGILELVDKGLLSSATDISQGGLSIALLKCCIKGKVGAELILDSPDLNLELFAEGGGYLVSAKGELASQVEEYLTGAAIPWKRLGETKGDEILIKNRGERVVHLGLKEVAILWETALERMISGVR</sequence>
<evidence type="ECO:0000259" key="9">
    <source>
        <dbReference type="Pfam" id="PF00586"/>
    </source>
</evidence>
<feature type="binding site" evidence="8">
    <location>
        <position position="264"/>
    </location>
    <ligand>
        <name>Mg(2+)</name>
        <dbReference type="ChEBI" id="CHEBI:18420"/>
        <label>2</label>
    </ligand>
</feature>
<evidence type="ECO:0000313" key="12">
    <source>
        <dbReference type="EMBL" id="SES96412.1"/>
    </source>
</evidence>
<dbReference type="SUPFAM" id="SSF56042">
    <property type="entry name" value="PurM C-terminal domain-like"/>
    <property type="match status" value="2"/>
</dbReference>
<comment type="subcellular location">
    <subcellularLocation>
        <location evidence="8">Cytoplasm</location>
    </subcellularLocation>
</comment>
<keyword evidence="2 8" id="KW-0436">Ligase</keyword>
<comment type="similarity">
    <text evidence="8">Belongs to the FGAMS family.</text>
</comment>
<feature type="binding site" evidence="8">
    <location>
        <position position="528"/>
    </location>
    <ligand>
        <name>Mg(2+)</name>
        <dbReference type="ChEBI" id="CHEBI:18420"/>
        <label>1</label>
    </ligand>
</feature>
<evidence type="ECO:0000256" key="7">
    <source>
        <dbReference type="ARBA" id="ARBA00022842"/>
    </source>
</evidence>
<dbReference type="AlphaFoldDB" id="A0A1I0AQ35"/>
<keyword evidence="7 8" id="KW-0460">Magnesium</keyword>
<feature type="binding site" evidence="8">
    <location>
        <position position="112"/>
    </location>
    <ligand>
        <name>substrate</name>
    </ligand>
</feature>
<protein>
    <recommendedName>
        <fullName evidence="8">Phosphoribosylformylglycinamidine synthase subunit PurL</fullName>
        <shortName evidence="8">FGAM synthase</shortName>
        <ecNumber evidence="8">6.3.5.3</ecNumber>
    </recommendedName>
    <alternativeName>
        <fullName evidence="8">Formylglycinamide ribonucleotide amidotransferase subunit II</fullName>
        <shortName evidence="8">FGAR amidotransferase II</shortName>
        <shortName evidence="8">FGAR-AT II</shortName>
    </alternativeName>
    <alternativeName>
        <fullName evidence="8">Glutamine amidotransferase PurL</fullName>
    </alternativeName>
    <alternativeName>
        <fullName evidence="8">Phosphoribosylformylglycinamidine synthase subunit II</fullName>
    </alternativeName>
</protein>
<keyword evidence="1 8" id="KW-0963">Cytoplasm</keyword>
<dbReference type="Pfam" id="PF00586">
    <property type="entry name" value="AIRS"/>
    <property type="match status" value="2"/>
</dbReference>
<feature type="domain" description="Phosphoribosylformylglycinamidine synthase linker" evidence="11">
    <location>
        <begin position="6"/>
        <end position="49"/>
    </location>
</feature>
<comment type="pathway">
    <text evidence="8">Purine metabolism; IMP biosynthesis via de novo pathway; 5-amino-1-(5-phospho-D-ribosyl)imidazole from N(2)-formyl-N(1)-(5-phospho-D-ribosyl)glycinamide: step 1/2.</text>
</comment>
<accession>A0A1I0AQ35</accession>
<name>A0A1I0AQ35_9FIRM</name>
<proteinExistence type="inferred from homology"/>
<feature type="domain" description="PurM-like C-terminal" evidence="10">
    <location>
        <begin position="198"/>
        <end position="352"/>
    </location>
</feature>
<dbReference type="InterPro" id="IPR010918">
    <property type="entry name" value="PurM-like_C_dom"/>
</dbReference>
<comment type="catalytic activity">
    <reaction evidence="8">
        <text>N(2)-formyl-N(1)-(5-phospho-beta-D-ribosyl)glycinamide + L-glutamine + ATP + H2O = 2-formamido-N(1)-(5-O-phospho-beta-D-ribosyl)acetamidine + L-glutamate + ADP + phosphate + H(+)</text>
        <dbReference type="Rhea" id="RHEA:17129"/>
        <dbReference type="ChEBI" id="CHEBI:15377"/>
        <dbReference type="ChEBI" id="CHEBI:15378"/>
        <dbReference type="ChEBI" id="CHEBI:29985"/>
        <dbReference type="ChEBI" id="CHEBI:30616"/>
        <dbReference type="ChEBI" id="CHEBI:43474"/>
        <dbReference type="ChEBI" id="CHEBI:58359"/>
        <dbReference type="ChEBI" id="CHEBI:147286"/>
        <dbReference type="ChEBI" id="CHEBI:147287"/>
        <dbReference type="ChEBI" id="CHEBI:456216"/>
        <dbReference type="EC" id="6.3.5.3"/>
    </reaction>
</comment>
<dbReference type="Gene3D" id="3.90.650.10">
    <property type="entry name" value="PurM-like C-terminal domain"/>
    <property type="match status" value="2"/>
</dbReference>
<feature type="binding site" evidence="8">
    <location>
        <position position="89"/>
    </location>
    <ligand>
        <name>Mg(2+)</name>
        <dbReference type="ChEBI" id="CHEBI:18420"/>
        <label>1</label>
    </ligand>
</feature>
<dbReference type="PANTHER" id="PTHR43555">
    <property type="entry name" value="PHOSPHORIBOSYLFORMYLGLYCINAMIDINE SYNTHASE SUBUNIT PURL"/>
    <property type="match status" value="1"/>
</dbReference>
<comment type="subunit">
    <text evidence="8">Monomer. Part of the FGAM synthase complex composed of 1 PurL, 1 PurQ and 2 PurS subunits.</text>
</comment>
<dbReference type="OrthoDB" id="9804441at2"/>
<dbReference type="HAMAP" id="MF_00420">
    <property type="entry name" value="PurL_2"/>
    <property type="match status" value="1"/>
</dbReference>
<evidence type="ECO:0000256" key="8">
    <source>
        <dbReference type="HAMAP-Rule" id="MF_00420"/>
    </source>
</evidence>
<evidence type="ECO:0000256" key="1">
    <source>
        <dbReference type="ARBA" id="ARBA00022490"/>
    </source>
</evidence>
<dbReference type="PANTHER" id="PTHR43555:SF1">
    <property type="entry name" value="PHOSPHORIBOSYLFORMYLGLYCINAMIDINE SYNTHASE SUBUNIT PURL"/>
    <property type="match status" value="1"/>
</dbReference>
<evidence type="ECO:0000256" key="3">
    <source>
        <dbReference type="ARBA" id="ARBA00022723"/>
    </source>
</evidence>
<evidence type="ECO:0000259" key="11">
    <source>
        <dbReference type="Pfam" id="PF18072"/>
    </source>
</evidence>
<dbReference type="NCBIfam" id="TIGR01736">
    <property type="entry name" value="FGAM_synth_II"/>
    <property type="match status" value="1"/>
</dbReference>
<dbReference type="GO" id="GO:0005524">
    <property type="term" value="F:ATP binding"/>
    <property type="evidence" value="ECO:0007669"/>
    <property type="project" value="UniProtKB-UniRule"/>
</dbReference>
<dbReference type="Pfam" id="PF02769">
    <property type="entry name" value="AIRS_C"/>
    <property type="match status" value="2"/>
</dbReference>
<evidence type="ECO:0000313" key="13">
    <source>
        <dbReference type="Proteomes" id="UP000243819"/>
    </source>
</evidence>
<evidence type="ECO:0000256" key="6">
    <source>
        <dbReference type="ARBA" id="ARBA00022840"/>
    </source>
</evidence>
<feature type="binding site" evidence="8">
    <location>
        <position position="87"/>
    </location>
    <ligand>
        <name>ATP</name>
        <dbReference type="ChEBI" id="CHEBI:30616"/>
    </ligand>
</feature>
<comment type="function">
    <text evidence="8">Part of the phosphoribosylformylglycinamidine synthase complex involved in the purines biosynthetic pathway. Catalyzes the ATP-dependent conversion of formylglycinamide ribonucleotide (FGAR) and glutamine to yield formylglycinamidine ribonucleotide (FGAM) and glutamate. The FGAM synthase complex is composed of three subunits. PurQ produces an ammonia molecule by converting glutamine to glutamate. PurL transfers the ammonia molecule to FGAR to form FGAM in an ATP-dependent manner. PurS interacts with PurQ and PurL and is thought to assist in the transfer of the ammonia molecule from PurQ to PurL.</text>
</comment>
<dbReference type="InterPro" id="IPR041609">
    <property type="entry name" value="PurL_linker"/>
</dbReference>
<dbReference type="EMBL" id="FOIF01000025">
    <property type="protein sequence ID" value="SES96412.1"/>
    <property type="molecule type" value="Genomic_DNA"/>
</dbReference>
<feature type="active site" evidence="8">
    <location>
        <position position="45"/>
    </location>
</feature>
<dbReference type="EC" id="6.3.5.3" evidence="8"/>
<keyword evidence="13" id="KW-1185">Reference proteome</keyword>
<feature type="binding site" evidence="8">
    <location>
        <position position="236"/>
    </location>
    <ligand>
        <name>substrate</name>
    </ligand>
</feature>
<feature type="binding site" evidence="8">
    <location>
        <position position="530"/>
    </location>
    <ligand>
        <name>substrate</name>
    </ligand>
</feature>
<dbReference type="PIRSF" id="PIRSF001587">
    <property type="entry name" value="FGAM_synthase_II"/>
    <property type="match status" value="1"/>
</dbReference>
<feature type="binding site" evidence="8">
    <location>
        <position position="527"/>
    </location>
    <ligand>
        <name>ATP</name>
        <dbReference type="ChEBI" id="CHEBI:30616"/>
    </ligand>
</feature>
<feature type="binding site" evidence="8">
    <location>
        <begin position="90"/>
        <end position="93"/>
    </location>
    <ligand>
        <name>substrate</name>
    </ligand>
</feature>
<dbReference type="CDD" id="cd02203">
    <property type="entry name" value="PurL_repeat1"/>
    <property type="match status" value="1"/>
</dbReference>
<feature type="active site" description="Proton acceptor" evidence="8">
    <location>
        <position position="91"/>
    </location>
</feature>
<dbReference type="RefSeq" id="WP_091350744.1">
    <property type="nucleotide sequence ID" value="NZ_FOIF01000025.1"/>
</dbReference>
<evidence type="ECO:0000256" key="5">
    <source>
        <dbReference type="ARBA" id="ARBA00022755"/>
    </source>
</evidence>
<feature type="domain" description="PurM-like C-terminal" evidence="10">
    <location>
        <begin position="566"/>
        <end position="700"/>
    </location>
</feature>
<dbReference type="InterPro" id="IPR036676">
    <property type="entry name" value="PurM-like_C_sf"/>
</dbReference>
<dbReference type="GO" id="GO:0006189">
    <property type="term" value="P:'de novo' IMP biosynthetic process"/>
    <property type="evidence" value="ECO:0007669"/>
    <property type="project" value="UniProtKB-UniRule"/>
</dbReference>
<gene>
    <name evidence="8" type="primary">purL</name>
    <name evidence="12" type="ORF">SAMN03080614_102514</name>
</gene>
<reference evidence="13" key="1">
    <citation type="submission" date="2016-10" db="EMBL/GenBank/DDBJ databases">
        <authorList>
            <person name="Varghese N."/>
            <person name="Submissions S."/>
        </authorList>
    </citation>
    <scope>NUCLEOTIDE SEQUENCE [LARGE SCALE GENOMIC DNA]</scope>
    <source>
        <strain evidence="13">DSM 13577</strain>
    </source>
</reference>
<organism evidence="12 13">
    <name type="scientific">Anaerobranca gottschalkii DSM 13577</name>
    <dbReference type="NCBI Taxonomy" id="1120990"/>
    <lineage>
        <taxon>Bacteria</taxon>
        <taxon>Bacillati</taxon>
        <taxon>Bacillota</taxon>
        <taxon>Clostridia</taxon>
        <taxon>Eubacteriales</taxon>
        <taxon>Proteinivoracaceae</taxon>
        <taxon>Anaerobranca</taxon>
    </lineage>
</organism>
<dbReference type="STRING" id="1120990.SAMN03080614_102514"/>
<dbReference type="Gene3D" id="3.30.1330.10">
    <property type="entry name" value="PurM-like, N-terminal domain"/>
    <property type="match status" value="2"/>
</dbReference>
<dbReference type="Pfam" id="PF18072">
    <property type="entry name" value="FGAR-AT_linker"/>
    <property type="match status" value="1"/>
</dbReference>
<dbReference type="SUPFAM" id="SSF55326">
    <property type="entry name" value="PurM N-terminal domain-like"/>
    <property type="match status" value="2"/>
</dbReference>
<evidence type="ECO:0000256" key="2">
    <source>
        <dbReference type="ARBA" id="ARBA00022598"/>
    </source>
</evidence>
<dbReference type="UniPathway" id="UPA00074">
    <property type="reaction ID" value="UER00128"/>
</dbReference>
<dbReference type="GO" id="GO:0004642">
    <property type="term" value="F:phosphoribosylformylglycinamidine synthase activity"/>
    <property type="evidence" value="ECO:0007669"/>
    <property type="project" value="UniProtKB-UniRule"/>
</dbReference>
<feature type="binding site" evidence="8">
    <location>
        <begin position="308"/>
        <end position="310"/>
    </location>
    <ligand>
        <name>substrate</name>
    </ligand>
</feature>
<keyword evidence="6 8" id="KW-0067">ATP-binding</keyword>
<dbReference type="GO" id="GO:0005737">
    <property type="term" value="C:cytoplasm"/>
    <property type="evidence" value="ECO:0007669"/>
    <property type="project" value="UniProtKB-SubCell"/>
</dbReference>
<keyword evidence="4 8" id="KW-0547">Nucleotide-binding</keyword>
<evidence type="ECO:0000256" key="4">
    <source>
        <dbReference type="ARBA" id="ARBA00022741"/>
    </source>
</evidence>